<sequence>MVRRFPSVDHRQVMTSIERLCDRIRVFNAQLPNLIRPVATKSPYLAIGQLNVHVASLNVQLVQLKHEVSFEENDVPNFNVTLSDSPVECAVITSAENVNLSEPSEVHLYYFYYLFSKTYVLYNSRRAKRRSRSLSIVCLVNDAYLFHARILQKKMIRRLNRSITPSRRLLAVDNVDADVTLCEHI</sequence>
<reference evidence="1" key="1">
    <citation type="submission" date="2012-09" db="EMBL/GenBank/DDBJ databases">
        <authorList>
            <person name="Martin A.A."/>
        </authorList>
    </citation>
    <scope>NUCLEOTIDE SEQUENCE</scope>
</reference>
<keyword evidence="1" id="KW-1185">Reference proteome</keyword>
<organism evidence="1 2">
    <name type="scientific">Angiostrongylus cantonensis</name>
    <name type="common">Rat lungworm</name>
    <dbReference type="NCBI Taxonomy" id="6313"/>
    <lineage>
        <taxon>Eukaryota</taxon>
        <taxon>Metazoa</taxon>
        <taxon>Ecdysozoa</taxon>
        <taxon>Nematoda</taxon>
        <taxon>Chromadorea</taxon>
        <taxon>Rhabditida</taxon>
        <taxon>Rhabditina</taxon>
        <taxon>Rhabditomorpha</taxon>
        <taxon>Strongyloidea</taxon>
        <taxon>Metastrongylidae</taxon>
        <taxon>Angiostrongylus</taxon>
    </lineage>
</organism>
<dbReference type="Proteomes" id="UP000035642">
    <property type="component" value="Unassembled WGS sequence"/>
</dbReference>
<protein>
    <submittedName>
        <fullName evidence="2">Elf4 domain-containing protein</fullName>
    </submittedName>
</protein>
<dbReference type="WBParaSite" id="ACAC_0000581401-mRNA-1">
    <property type="protein sequence ID" value="ACAC_0000581401-mRNA-1"/>
    <property type="gene ID" value="ACAC_0000581401"/>
</dbReference>
<name>A0A0K0D6W9_ANGCA</name>
<evidence type="ECO:0000313" key="2">
    <source>
        <dbReference type="WBParaSite" id="ACAC_0000581401-mRNA-1"/>
    </source>
</evidence>
<proteinExistence type="predicted"/>
<dbReference type="AlphaFoldDB" id="A0A0K0D6W9"/>
<accession>A0A0K0D6W9</accession>
<reference evidence="2" key="2">
    <citation type="submission" date="2017-02" db="UniProtKB">
        <authorList>
            <consortium name="WormBaseParasite"/>
        </authorList>
    </citation>
    <scope>IDENTIFICATION</scope>
</reference>
<evidence type="ECO:0000313" key="1">
    <source>
        <dbReference type="Proteomes" id="UP000035642"/>
    </source>
</evidence>